<dbReference type="Proteomes" id="UP001298681">
    <property type="component" value="Unassembled WGS sequence"/>
</dbReference>
<reference evidence="2 3" key="1">
    <citation type="submission" date="2022-01" db="EMBL/GenBank/DDBJ databases">
        <title>Collection of gut derived symbiotic bacterial strains cultured from healthy donors.</title>
        <authorList>
            <person name="Lin H."/>
            <person name="Kohout C."/>
            <person name="Waligurski E."/>
            <person name="Pamer E.G."/>
        </authorList>
    </citation>
    <scope>NUCLEOTIDE SEQUENCE [LARGE SCALE GENOMIC DNA]</scope>
    <source>
        <strain evidence="2 3">DFI.7.58</strain>
    </source>
</reference>
<keyword evidence="1" id="KW-0812">Transmembrane</keyword>
<proteinExistence type="predicted"/>
<organism evidence="2 3">
    <name type="scientific">Anaeromassilibacillus senegalensis</name>
    <dbReference type="NCBI Taxonomy" id="1673717"/>
    <lineage>
        <taxon>Bacteria</taxon>
        <taxon>Bacillati</taxon>
        <taxon>Bacillota</taxon>
        <taxon>Clostridia</taxon>
        <taxon>Eubacteriales</taxon>
        <taxon>Acutalibacteraceae</taxon>
        <taxon>Anaeromassilibacillus</taxon>
    </lineage>
</organism>
<keyword evidence="1" id="KW-1133">Transmembrane helix</keyword>
<dbReference type="RefSeq" id="WP_101692547.1">
    <property type="nucleotide sequence ID" value="NZ_JAKNHQ010000023.1"/>
</dbReference>
<evidence type="ECO:0000313" key="3">
    <source>
        <dbReference type="Proteomes" id="UP001298681"/>
    </source>
</evidence>
<sequence>MSKNKKDLPVTPNSNQAEFLITSQFRHIKELSELKYEAEEKREQNLIQQSSQMQTVFSFMTAAIFMAVPICIEHRGNLSLEFFLVSVSVIVVFLIASLTLASLAQWRWKTETFPDVKKIKDSVINNPEWKKLTVEYNQIDQLVDIIGKVQEKKAKLNDRRVRLIMASMICFYCSIFSVAVSFIIGIAKII</sequence>
<comment type="caution">
    <text evidence="2">The sequence shown here is derived from an EMBL/GenBank/DDBJ whole genome shotgun (WGS) entry which is preliminary data.</text>
</comment>
<feature type="transmembrane region" description="Helical" evidence="1">
    <location>
        <begin position="163"/>
        <end position="187"/>
    </location>
</feature>
<feature type="transmembrane region" description="Helical" evidence="1">
    <location>
        <begin position="56"/>
        <end position="76"/>
    </location>
</feature>
<accession>A0ABS9MLU6</accession>
<evidence type="ECO:0000256" key="1">
    <source>
        <dbReference type="SAM" id="Phobius"/>
    </source>
</evidence>
<keyword evidence="3" id="KW-1185">Reference proteome</keyword>
<evidence type="ECO:0000313" key="2">
    <source>
        <dbReference type="EMBL" id="MCG4611801.1"/>
    </source>
</evidence>
<protein>
    <submittedName>
        <fullName evidence="2">Uncharacterized protein</fullName>
    </submittedName>
</protein>
<dbReference type="EMBL" id="JAKNHQ010000023">
    <property type="protein sequence ID" value="MCG4611801.1"/>
    <property type="molecule type" value="Genomic_DNA"/>
</dbReference>
<name>A0ABS9MLU6_9FIRM</name>
<gene>
    <name evidence="2" type="ORF">L0P57_12770</name>
</gene>
<feature type="transmembrane region" description="Helical" evidence="1">
    <location>
        <begin position="82"/>
        <end position="104"/>
    </location>
</feature>
<keyword evidence="1" id="KW-0472">Membrane</keyword>